<gene>
    <name evidence="3" type="ORF">BACVE_002000</name>
    <name evidence="2" type="ORF">BVDSYZ_19960</name>
</gene>
<dbReference type="AlphaFoldDB" id="A0A2G1TWH5"/>
<reference evidence="2 4" key="1">
    <citation type="submission" date="2018-06" db="EMBL/GenBank/DDBJ databases">
        <title>Complete Genome Sequence of Bacillus velezensis DSYZ, a Plant Growth-Promoting Rhizobacterium with Antifungal Activity.</title>
        <authorList>
            <person name="Du B."/>
            <person name="Ding Y."/>
            <person name="Liu K."/>
            <person name="Yao L."/>
            <person name="Wang C."/>
            <person name="Li H."/>
            <person name="Liu H."/>
        </authorList>
    </citation>
    <scope>NUCLEOTIDE SEQUENCE [LARGE SCALE GENOMIC DNA]</scope>
    <source>
        <strain evidence="2 4">DSYZ</strain>
    </source>
</reference>
<dbReference type="EMBL" id="CP030150">
    <property type="protein sequence ID" value="AWX74162.1"/>
    <property type="molecule type" value="Genomic_DNA"/>
</dbReference>
<dbReference type="EMBL" id="CP063687">
    <property type="protein sequence ID" value="QOY26989.1"/>
    <property type="molecule type" value="Genomic_DNA"/>
</dbReference>
<organism evidence="3 5">
    <name type="scientific">Bacillus velezensis</name>
    <dbReference type="NCBI Taxonomy" id="492670"/>
    <lineage>
        <taxon>Bacteria</taxon>
        <taxon>Bacillati</taxon>
        <taxon>Bacillota</taxon>
        <taxon>Bacilli</taxon>
        <taxon>Bacillales</taxon>
        <taxon>Bacillaceae</taxon>
        <taxon>Bacillus</taxon>
        <taxon>Bacillus amyloliquefaciens group</taxon>
    </lineage>
</organism>
<proteinExistence type="predicted"/>
<reference evidence="5" key="3">
    <citation type="submission" date="2020-10" db="EMBL/GenBank/DDBJ databases">
        <title>Complete genome sequence of Bacillus velezensis NST6.</title>
        <authorList>
            <person name="Choi J."/>
        </authorList>
    </citation>
    <scope>NUCLEOTIDE SEQUENCE [LARGE SCALE GENOMIC DNA]</scope>
    <source>
        <strain evidence="5">NST6</strain>
    </source>
</reference>
<accession>A0A2G1TWH5</accession>
<name>A0A2G1TWH5_BACVE</name>
<reference evidence="3" key="2">
    <citation type="journal article" date="2020" name="Genomics">
        <title>Complete genome sequence of Bacillus velezensis NST6 and comparison with the species belonging to operational group B. amyloliquefaciens.</title>
        <authorList>
            <person name="Choi J."/>
            <person name="Nam J."/>
            <person name="Seo M.H."/>
        </authorList>
    </citation>
    <scope>NUCLEOTIDE SEQUENCE</scope>
    <source>
        <strain evidence="3">NST6</strain>
    </source>
</reference>
<feature type="coiled-coil region" evidence="1">
    <location>
        <begin position="12"/>
        <end position="39"/>
    </location>
</feature>
<keyword evidence="1" id="KW-0175">Coiled coil</keyword>
<evidence type="ECO:0000313" key="3">
    <source>
        <dbReference type="EMBL" id="QOY26989.1"/>
    </source>
</evidence>
<sequence length="79" mass="9607">MKNQKMTPKCLLVKAAEQVEDKREEYKEVLLQLNRMLKRAEPHNEWSDRLMHTYEQMKEYALFVQSIEMFLRSSAKKMK</sequence>
<evidence type="ECO:0000256" key="1">
    <source>
        <dbReference type="SAM" id="Coils"/>
    </source>
</evidence>
<evidence type="ECO:0000313" key="4">
    <source>
        <dbReference type="Proteomes" id="UP000250069"/>
    </source>
</evidence>
<evidence type="ECO:0000313" key="5">
    <source>
        <dbReference type="Proteomes" id="UP000587477"/>
    </source>
</evidence>
<evidence type="ECO:0000313" key="2">
    <source>
        <dbReference type="EMBL" id="AWX74162.1"/>
    </source>
</evidence>
<protein>
    <submittedName>
        <fullName evidence="3">Uncharacterized protein</fullName>
    </submittedName>
</protein>
<dbReference type="Proteomes" id="UP000587477">
    <property type="component" value="Chromosome"/>
</dbReference>
<dbReference type="Proteomes" id="UP000250069">
    <property type="component" value="Chromosome"/>
</dbReference>
<dbReference type="OMA" id="RAEPHNE"/>